<reference evidence="6" key="2">
    <citation type="journal article" date="2023" name="Proc. Natl. Acad. Sci. U.S.A.">
        <title>A global phylogenomic analysis of the shiitake genus Lentinula.</title>
        <authorList>
            <person name="Sierra-Patev S."/>
            <person name="Min B."/>
            <person name="Naranjo-Ortiz M."/>
            <person name="Looney B."/>
            <person name="Konkel Z."/>
            <person name="Slot J.C."/>
            <person name="Sakamoto Y."/>
            <person name="Steenwyk J.L."/>
            <person name="Rokas A."/>
            <person name="Carro J."/>
            <person name="Camarero S."/>
            <person name="Ferreira P."/>
            <person name="Molpeceres G."/>
            <person name="Ruiz-Duenas F.J."/>
            <person name="Serrano A."/>
            <person name="Henrissat B."/>
            <person name="Drula E."/>
            <person name="Hughes K.W."/>
            <person name="Mata J.L."/>
            <person name="Ishikawa N.K."/>
            <person name="Vargas-Isla R."/>
            <person name="Ushijima S."/>
            <person name="Smith C.A."/>
            <person name="Donoghue J."/>
            <person name="Ahrendt S."/>
            <person name="Andreopoulos W."/>
            <person name="He G."/>
            <person name="LaButti K."/>
            <person name="Lipzen A."/>
            <person name="Ng V."/>
            <person name="Riley R."/>
            <person name="Sandor L."/>
            <person name="Barry K."/>
            <person name="Martinez A.T."/>
            <person name="Xiao Y."/>
            <person name="Gibbons J.G."/>
            <person name="Terashima K."/>
            <person name="Grigoriev I.V."/>
            <person name="Hibbett D."/>
        </authorList>
    </citation>
    <scope>NUCLEOTIDE SEQUENCE</scope>
    <source>
        <strain evidence="6">Sp2 HRB7682 ss15</strain>
    </source>
</reference>
<gene>
    <name evidence="6" type="ORF">C8J55DRAFT_499046</name>
</gene>
<dbReference type="CDD" id="cd02440">
    <property type="entry name" value="AdoMet_MTases"/>
    <property type="match status" value="1"/>
</dbReference>
<sequence length="439" mass="49390">MTGNIEVQALLELITKSATEALDEYGKYGDSVPSVYETNTHPLDEHKMTLRLKKAIRNLEGACDQLCATLAPPLHTIVNRAQDYYWSCLRVAAQNRIADLLDNTTGGMNIESLAHESGIEPSKLRILMRTLAARHCFQEVSHDVYANTRLSLVLHSQSSHTSYIDLLTKEGQESAGNFQKYLSDNEYSQCNDSTHTVFTHAVKDTGFHGTVYDWMKVHGDRRAVMSSSMPSMNNVMGTLSIIEGYPWEKISTVCDVGCGNGSFVWSLLQKFPQIHVTLFDLNETLEAAKQAAGCLAQELQSHIHFQPGDFFKDSLPKSVDIYYLRNIIHNWPDNDVLTILGSIKNAMGPQSRILIHDYTMHSFQNKSPHHSLDQAPWPMLPDFGNGSMRLHYQDLTMLFMYNSKERTLEEVENLSQNAGLKLEQIMDLGETTVLEFGPA</sequence>
<protein>
    <submittedName>
        <fullName evidence="6">S-adenosyl-L-methionine-dependent methyltransferase</fullName>
    </submittedName>
</protein>
<dbReference type="InterPro" id="IPR036388">
    <property type="entry name" value="WH-like_DNA-bd_sf"/>
</dbReference>
<dbReference type="EMBL" id="JANVFS010000003">
    <property type="protein sequence ID" value="KAJ4493539.1"/>
    <property type="molecule type" value="Genomic_DNA"/>
</dbReference>
<accession>A0A9W9B037</accession>
<dbReference type="PANTHER" id="PTHR43712:SF2">
    <property type="entry name" value="O-METHYLTRANSFERASE CICE"/>
    <property type="match status" value="1"/>
</dbReference>
<evidence type="ECO:0000313" key="6">
    <source>
        <dbReference type="EMBL" id="KAJ4493539.1"/>
    </source>
</evidence>
<keyword evidence="3" id="KW-0949">S-adenosyl-L-methionine</keyword>
<dbReference type="Proteomes" id="UP001150238">
    <property type="component" value="Unassembled WGS sequence"/>
</dbReference>
<dbReference type="InterPro" id="IPR016461">
    <property type="entry name" value="COMT-like"/>
</dbReference>
<dbReference type="SUPFAM" id="SSF46785">
    <property type="entry name" value="Winged helix' DNA-binding domain"/>
    <property type="match status" value="1"/>
</dbReference>
<dbReference type="InterPro" id="IPR036390">
    <property type="entry name" value="WH_DNA-bd_sf"/>
</dbReference>
<dbReference type="GO" id="GO:0032259">
    <property type="term" value="P:methylation"/>
    <property type="evidence" value="ECO:0007669"/>
    <property type="project" value="UniProtKB-KW"/>
</dbReference>
<dbReference type="GO" id="GO:0046983">
    <property type="term" value="F:protein dimerization activity"/>
    <property type="evidence" value="ECO:0007669"/>
    <property type="project" value="InterPro"/>
</dbReference>
<dbReference type="InterPro" id="IPR029063">
    <property type="entry name" value="SAM-dependent_MTases_sf"/>
</dbReference>
<dbReference type="AlphaFoldDB" id="A0A9W9B037"/>
<dbReference type="Gene3D" id="3.40.50.150">
    <property type="entry name" value="Vaccinia Virus protein VP39"/>
    <property type="match status" value="1"/>
</dbReference>
<evidence type="ECO:0000259" key="5">
    <source>
        <dbReference type="Pfam" id="PF08100"/>
    </source>
</evidence>
<feature type="domain" description="O-methyltransferase C-terminal" evidence="4">
    <location>
        <begin position="208"/>
        <end position="420"/>
    </location>
</feature>
<dbReference type="PANTHER" id="PTHR43712">
    <property type="entry name" value="PUTATIVE (AFU_ORTHOLOGUE AFUA_4G14580)-RELATED"/>
    <property type="match status" value="1"/>
</dbReference>
<dbReference type="InterPro" id="IPR012967">
    <property type="entry name" value="COMT_dimerisation"/>
</dbReference>
<feature type="domain" description="O-methyltransferase dimerisation" evidence="5">
    <location>
        <begin position="87"/>
        <end position="155"/>
    </location>
</feature>
<organism evidence="6 7">
    <name type="scientific">Lentinula lateritia</name>
    <dbReference type="NCBI Taxonomy" id="40482"/>
    <lineage>
        <taxon>Eukaryota</taxon>
        <taxon>Fungi</taxon>
        <taxon>Dikarya</taxon>
        <taxon>Basidiomycota</taxon>
        <taxon>Agaricomycotina</taxon>
        <taxon>Agaricomycetes</taxon>
        <taxon>Agaricomycetidae</taxon>
        <taxon>Agaricales</taxon>
        <taxon>Marasmiineae</taxon>
        <taxon>Omphalotaceae</taxon>
        <taxon>Lentinula</taxon>
    </lineage>
</organism>
<dbReference type="PROSITE" id="PS51683">
    <property type="entry name" value="SAM_OMT_II"/>
    <property type="match status" value="1"/>
</dbReference>
<proteinExistence type="predicted"/>
<evidence type="ECO:0000256" key="2">
    <source>
        <dbReference type="ARBA" id="ARBA00022679"/>
    </source>
</evidence>
<dbReference type="GO" id="GO:0008171">
    <property type="term" value="F:O-methyltransferase activity"/>
    <property type="evidence" value="ECO:0007669"/>
    <property type="project" value="InterPro"/>
</dbReference>
<keyword evidence="2" id="KW-0808">Transferase</keyword>
<dbReference type="Gene3D" id="1.10.10.10">
    <property type="entry name" value="Winged helix-like DNA-binding domain superfamily/Winged helix DNA-binding domain"/>
    <property type="match status" value="1"/>
</dbReference>
<comment type="caution">
    <text evidence="6">The sequence shown here is derived from an EMBL/GenBank/DDBJ whole genome shotgun (WGS) entry which is preliminary data.</text>
</comment>
<keyword evidence="1 6" id="KW-0489">Methyltransferase</keyword>
<evidence type="ECO:0000259" key="4">
    <source>
        <dbReference type="Pfam" id="PF00891"/>
    </source>
</evidence>
<evidence type="ECO:0000313" key="7">
    <source>
        <dbReference type="Proteomes" id="UP001150238"/>
    </source>
</evidence>
<evidence type="ECO:0000256" key="1">
    <source>
        <dbReference type="ARBA" id="ARBA00022603"/>
    </source>
</evidence>
<dbReference type="Pfam" id="PF08100">
    <property type="entry name" value="Dimerisation"/>
    <property type="match status" value="1"/>
</dbReference>
<name>A0A9W9B037_9AGAR</name>
<dbReference type="Pfam" id="PF00891">
    <property type="entry name" value="Methyltransf_2"/>
    <property type="match status" value="1"/>
</dbReference>
<dbReference type="InterPro" id="IPR001077">
    <property type="entry name" value="COMT_C"/>
</dbReference>
<dbReference type="SUPFAM" id="SSF53335">
    <property type="entry name" value="S-adenosyl-L-methionine-dependent methyltransferases"/>
    <property type="match status" value="1"/>
</dbReference>
<evidence type="ECO:0000256" key="3">
    <source>
        <dbReference type="ARBA" id="ARBA00022691"/>
    </source>
</evidence>
<reference evidence="6" key="1">
    <citation type="submission" date="2022-08" db="EMBL/GenBank/DDBJ databases">
        <authorList>
            <consortium name="DOE Joint Genome Institute"/>
            <person name="Min B."/>
            <person name="Riley R."/>
            <person name="Sierra-Patev S."/>
            <person name="Naranjo-Ortiz M."/>
            <person name="Looney B."/>
            <person name="Konkel Z."/>
            <person name="Slot J.C."/>
            <person name="Sakamoto Y."/>
            <person name="Steenwyk J.L."/>
            <person name="Rokas A."/>
            <person name="Carro J."/>
            <person name="Camarero S."/>
            <person name="Ferreira P."/>
            <person name="Molpeceres G."/>
            <person name="Ruiz-Duenas F.J."/>
            <person name="Serrano A."/>
            <person name="Henrissat B."/>
            <person name="Drula E."/>
            <person name="Hughes K.W."/>
            <person name="Mata J.L."/>
            <person name="Ishikawa N.K."/>
            <person name="Vargas-Isla R."/>
            <person name="Ushijima S."/>
            <person name="Smith C.A."/>
            <person name="Ahrendt S."/>
            <person name="Andreopoulos W."/>
            <person name="He G."/>
            <person name="Labutti K."/>
            <person name="Lipzen A."/>
            <person name="Ng V."/>
            <person name="Sandor L."/>
            <person name="Barry K."/>
            <person name="Martinez A.T."/>
            <person name="Xiao Y."/>
            <person name="Gibbons J.G."/>
            <person name="Terashima K."/>
            <person name="Hibbett D.S."/>
            <person name="Grigoriev I.V."/>
        </authorList>
    </citation>
    <scope>NUCLEOTIDE SEQUENCE</scope>
    <source>
        <strain evidence="6">Sp2 HRB7682 ss15</strain>
    </source>
</reference>